<name>A0AAW1L6L6_POPJA</name>
<dbReference type="Gene3D" id="3.80.10.10">
    <property type="entry name" value="Ribonuclease Inhibitor"/>
    <property type="match status" value="1"/>
</dbReference>
<comment type="caution">
    <text evidence="1">The sequence shown here is derived from an EMBL/GenBank/DDBJ whole genome shotgun (WGS) entry which is preliminary data.</text>
</comment>
<reference evidence="1 2" key="1">
    <citation type="journal article" date="2024" name="BMC Genomics">
        <title>De novo assembly and annotation of Popillia japonica's genome with initial clues to its potential as an invasive pest.</title>
        <authorList>
            <person name="Cucini C."/>
            <person name="Boschi S."/>
            <person name="Funari R."/>
            <person name="Cardaioli E."/>
            <person name="Iannotti N."/>
            <person name="Marturano G."/>
            <person name="Paoli F."/>
            <person name="Bruttini M."/>
            <person name="Carapelli A."/>
            <person name="Frati F."/>
            <person name="Nardi F."/>
        </authorList>
    </citation>
    <scope>NUCLEOTIDE SEQUENCE [LARGE SCALE GENOMIC DNA]</scope>
    <source>
        <strain evidence="1">DMR45628</strain>
    </source>
</reference>
<proteinExistence type="predicted"/>
<dbReference type="Proteomes" id="UP001458880">
    <property type="component" value="Unassembled WGS sequence"/>
</dbReference>
<dbReference type="InterPro" id="IPR032675">
    <property type="entry name" value="LRR_dom_sf"/>
</dbReference>
<gene>
    <name evidence="1" type="ORF">QE152_g16074</name>
</gene>
<dbReference type="PANTHER" id="PTHR20933">
    <property type="entry name" value="F-BOX ONLY PROTEIN 33"/>
    <property type="match status" value="1"/>
</dbReference>
<dbReference type="PANTHER" id="PTHR20933:SF3">
    <property type="entry name" value="F-BOX ONLY PROTEIN 33"/>
    <property type="match status" value="1"/>
</dbReference>
<dbReference type="EMBL" id="JASPKY010000163">
    <property type="protein sequence ID" value="KAK9729169.1"/>
    <property type="molecule type" value="Genomic_DNA"/>
</dbReference>
<evidence type="ECO:0000313" key="2">
    <source>
        <dbReference type="Proteomes" id="UP001458880"/>
    </source>
</evidence>
<organism evidence="1 2">
    <name type="scientific">Popillia japonica</name>
    <name type="common">Japanese beetle</name>
    <dbReference type="NCBI Taxonomy" id="7064"/>
    <lineage>
        <taxon>Eukaryota</taxon>
        <taxon>Metazoa</taxon>
        <taxon>Ecdysozoa</taxon>
        <taxon>Arthropoda</taxon>
        <taxon>Hexapoda</taxon>
        <taxon>Insecta</taxon>
        <taxon>Pterygota</taxon>
        <taxon>Neoptera</taxon>
        <taxon>Endopterygota</taxon>
        <taxon>Coleoptera</taxon>
        <taxon>Polyphaga</taxon>
        <taxon>Scarabaeiformia</taxon>
        <taxon>Scarabaeidae</taxon>
        <taxon>Rutelinae</taxon>
        <taxon>Popillia</taxon>
    </lineage>
</organism>
<protein>
    <submittedName>
        <fullName evidence="1">Uncharacterized protein</fullName>
    </submittedName>
</protein>
<accession>A0AAW1L6L6</accession>
<evidence type="ECO:0000313" key="1">
    <source>
        <dbReference type="EMBL" id="KAK9729169.1"/>
    </source>
</evidence>
<sequence length="100" mass="11536">MLAWLCKKLEEITFIGYKYPEENLVAIARLRKNTLKKLEFAHDDVMYSDFFNINAKKEISEIFGKAWSPTPSSQLHPVILDPLSGDSDEYIAPYLLADIR</sequence>
<dbReference type="AlphaFoldDB" id="A0AAW1L6L6"/>
<dbReference type="GO" id="GO:0031398">
    <property type="term" value="P:positive regulation of protein ubiquitination"/>
    <property type="evidence" value="ECO:0007669"/>
    <property type="project" value="TreeGrafter"/>
</dbReference>
<keyword evidence="2" id="KW-1185">Reference proteome</keyword>